<name>A0A9Y2AF52_9FIRM</name>
<dbReference type="Gene3D" id="1.10.150.20">
    <property type="entry name" value="5' to 3' exonuclease, C-terminal subdomain"/>
    <property type="match status" value="1"/>
</dbReference>
<evidence type="ECO:0000256" key="6">
    <source>
        <dbReference type="ARBA" id="ARBA00022679"/>
    </source>
</evidence>
<keyword evidence="5 16" id="KW-0963">Cytoplasm</keyword>
<keyword evidence="14 16" id="KW-0234">DNA repair</keyword>
<dbReference type="InterPro" id="IPR043502">
    <property type="entry name" value="DNA/RNA_pol_sf"/>
</dbReference>
<evidence type="ECO:0000313" key="19">
    <source>
        <dbReference type="Proteomes" id="UP001243623"/>
    </source>
</evidence>
<evidence type="ECO:0000256" key="9">
    <source>
        <dbReference type="ARBA" id="ARBA00022723"/>
    </source>
</evidence>
<dbReference type="PANTHER" id="PTHR11076">
    <property type="entry name" value="DNA REPAIR POLYMERASE UMUC / TRANSFERASE FAMILY MEMBER"/>
    <property type="match status" value="1"/>
</dbReference>
<dbReference type="SUPFAM" id="SSF100879">
    <property type="entry name" value="Lesion bypass DNA polymerase (Y-family), little finger domain"/>
    <property type="match status" value="1"/>
</dbReference>
<dbReference type="NCBIfam" id="NF010731">
    <property type="entry name" value="PRK14133.1"/>
    <property type="match status" value="1"/>
</dbReference>
<keyword evidence="11 16" id="KW-0460">Magnesium</keyword>
<dbReference type="FunFam" id="3.30.1490.100:FF:000004">
    <property type="entry name" value="DNA polymerase IV"/>
    <property type="match status" value="1"/>
</dbReference>
<feature type="binding site" evidence="16">
    <location>
        <position position="103"/>
    </location>
    <ligand>
        <name>Mg(2+)</name>
        <dbReference type="ChEBI" id="CHEBI:18420"/>
    </ligand>
</feature>
<dbReference type="NCBIfam" id="NF002677">
    <property type="entry name" value="PRK02406.1"/>
    <property type="match status" value="1"/>
</dbReference>
<dbReference type="Gene3D" id="3.40.1170.60">
    <property type="match status" value="1"/>
</dbReference>
<evidence type="ECO:0000256" key="8">
    <source>
        <dbReference type="ARBA" id="ARBA00022705"/>
    </source>
</evidence>
<feature type="site" description="Substrate discrimination" evidence="16">
    <location>
        <position position="14"/>
    </location>
</feature>
<feature type="binding site" evidence="16">
    <location>
        <position position="9"/>
    </location>
    <ligand>
        <name>Mg(2+)</name>
        <dbReference type="ChEBI" id="CHEBI:18420"/>
    </ligand>
</feature>
<dbReference type="InterPro" id="IPR001126">
    <property type="entry name" value="UmuC"/>
</dbReference>
<evidence type="ECO:0000259" key="17">
    <source>
        <dbReference type="PROSITE" id="PS50173"/>
    </source>
</evidence>
<keyword evidence="8 16" id="KW-0235">DNA replication</keyword>
<evidence type="ECO:0000256" key="12">
    <source>
        <dbReference type="ARBA" id="ARBA00022932"/>
    </source>
</evidence>
<dbReference type="Proteomes" id="UP001243623">
    <property type="component" value="Chromosome"/>
</dbReference>
<dbReference type="AlphaFoldDB" id="A0A9Y2AF52"/>
<dbReference type="InterPro" id="IPR022880">
    <property type="entry name" value="DNApol_IV"/>
</dbReference>
<dbReference type="InterPro" id="IPR017961">
    <property type="entry name" value="DNA_pol_Y-fam_little_finger"/>
</dbReference>
<reference evidence="18" key="1">
    <citation type="submission" date="2023-03" db="EMBL/GenBank/DDBJ databases">
        <title>Selenobaculum gbiensis gen. nov. sp. nov., a new bacterium isolated from the gut microbiota of IBD patient.</title>
        <authorList>
            <person name="Yeo S."/>
            <person name="Park H."/>
            <person name="Huh C.S."/>
        </authorList>
    </citation>
    <scope>NUCLEOTIDE SEQUENCE</scope>
    <source>
        <strain evidence="18">ICN-92133</strain>
    </source>
</reference>
<comment type="subunit">
    <text evidence="3 16">Monomer.</text>
</comment>
<evidence type="ECO:0000256" key="5">
    <source>
        <dbReference type="ARBA" id="ARBA00022490"/>
    </source>
</evidence>
<dbReference type="GO" id="GO:0003887">
    <property type="term" value="F:DNA-directed DNA polymerase activity"/>
    <property type="evidence" value="ECO:0007669"/>
    <property type="project" value="UniProtKB-UniRule"/>
</dbReference>
<dbReference type="GO" id="GO:0006261">
    <property type="term" value="P:DNA-templated DNA replication"/>
    <property type="evidence" value="ECO:0007669"/>
    <property type="project" value="UniProtKB-UniRule"/>
</dbReference>
<evidence type="ECO:0000256" key="14">
    <source>
        <dbReference type="ARBA" id="ARBA00023204"/>
    </source>
</evidence>
<dbReference type="Pfam" id="PF11798">
    <property type="entry name" value="IMS_HHH"/>
    <property type="match status" value="1"/>
</dbReference>
<evidence type="ECO:0000256" key="2">
    <source>
        <dbReference type="ARBA" id="ARBA00010945"/>
    </source>
</evidence>
<dbReference type="InterPro" id="IPR024728">
    <property type="entry name" value="PolY_HhH_motif"/>
</dbReference>
<dbReference type="KEGG" id="sgbi:P3F81_11345"/>
<dbReference type="FunFam" id="3.40.1170.60:FF:000001">
    <property type="entry name" value="DNA polymerase IV"/>
    <property type="match status" value="1"/>
</dbReference>
<keyword evidence="19" id="KW-1185">Reference proteome</keyword>
<evidence type="ECO:0000256" key="4">
    <source>
        <dbReference type="ARBA" id="ARBA00022457"/>
    </source>
</evidence>
<accession>A0A9Y2AF52</accession>
<keyword evidence="9 16" id="KW-0479">Metal-binding</keyword>
<comment type="function">
    <text evidence="16">Poorly processive, error-prone DNA polymerase involved in untargeted mutagenesis. Copies undamaged DNA at stalled replication forks, which arise in vivo from mismatched or misaligned primer ends. These misaligned primers can be extended by PolIV. Exhibits no 3'-5' exonuclease (proofreading) activity. May be involved in translesional synthesis, in conjunction with the beta clamp from PolIII.</text>
</comment>
<keyword evidence="10 16" id="KW-0227">DNA damage</keyword>
<dbReference type="Pfam" id="PF11799">
    <property type="entry name" value="IMS_C"/>
    <property type="match status" value="1"/>
</dbReference>
<dbReference type="InterPro" id="IPR050116">
    <property type="entry name" value="DNA_polymerase-Y"/>
</dbReference>
<dbReference type="GO" id="GO:0006281">
    <property type="term" value="P:DNA repair"/>
    <property type="evidence" value="ECO:0007669"/>
    <property type="project" value="UniProtKB-UniRule"/>
</dbReference>
<dbReference type="PROSITE" id="PS50173">
    <property type="entry name" value="UMUC"/>
    <property type="match status" value="1"/>
</dbReference>
<evidence type="ECO:0000256" key="15">
    <source>
        <dbReference type="ARBA" id="ARBA00049244"/>
    </source>
</evidence>
<dbReference type="GO" id="GO:0003684">
    <property type="term" value="F:damaged DNA binding"/>
    <property type="evidence" value="ECO:0007669"/>
    <property type="project" value="InterPro"/>
</dbReference>
<evidence type="ECO:0000256" key="1">
    <source>
        <dbReference type="ARBA" id="ARBA00004496"/>
    </source>
</evidence>
<keyword evidence="6 16" id="KW-0808">Transferase</keyword>
<sequence>MKQLVMHIDMDAFYASIEQRDHEEYRGKPVIVGGLSGRGVVCTASYEARKFGVHSAMSMAEAKRRCPQGIFLSCNHAYYESVSREIFQVFHEFAPVVEPLSLDEAFLDVSGMEMLVQDWRVYAEKLKKRIVDELGLVASVGLAPNKFLAKLASDMEKPDGLTIIEEQDIERVLNDLPITSLWGVGKKTAQQLYDLGFVKVGQIAKADGAFLAKHIGNLAYQLVNLANGRDERSVEGTPKSQSIGNEVTFAHDLTTHEQITEKFLALAEKVGSRLRREGFAARTISIKIRLASFQTLTRSLTLVEATNFDEDLYQIAVELYEKCKVAEKIRLLGITASNLTIHEQPILFAENNKKKELYHAVDAIRTRFGNHMITKAKLLKNRD</sequence>
<keyword evidence="7 16" id="KW-0548">Nucleotidyltransferase</keyword>
<evidence type="ECO:0000313" key="18">
    <source>
        <dbReference type="EMBL" id="WIW70465.1"/>
    </source>
</evidence>
<keyword evidence="12 16" id="KW-0239">DNA-directed DNA polymerase</keyword>
<evidence type="ECO:0000256" key="7">
    <source>
        <dbReference type="ARBA" id="ARBA00022695"/>
    </source>
</evidence>
<gene>
    <name evidence="16" type="primary">dinB</name>
    <name evidence="18" type="ORF">P3F81_11345</name>
</gene>
<feature type="active site" evidence="16">
    <location>
        <position position="104"/>
    </location>
</feature>
<organism evidence="18 19">
    <name type="scientific">Selenobaculum gibii</name>
    <dbReference type="NCBI Taxonomy" id="3054208"/>
    <lineage>
        <taxon>Bacteria</taxon>
        <taxon>Bacillati</taxon>
        <taxon>Bacillota</taxon>
        <taxon>Negativicutes</taxon>
        <taxon>Selenomonadales</taxon>
        <taxon>Selenomonadaceae</taxon>
        <taxon>Selenobaculum</taxon>
    </lineage>
</organism>
<dbReference type="GO" id="GO:0005829">
    <property type="term" value="C:cytosol"/>
    <property type="evidence" value="ECO:0007669"/>
    <property type="project" value="TreeGrafter"/>
</dbReference>
<dbReference type="RefSeq" id="WP_147669665.1">
    <property type="nucleotide sequence ID" value="NZ_CP120678.1"/>
</dbReference>
<comment type="catalytic activity">
    <reaction evidence="15 16">
        <text>DNA(n) + a 2'-deoxyribonucleoside 5'-triphosphate = DNA(n+1) + diphosphate</text>
        <dbReference type="Rhea" id="RHEA:22508"/>
        <dbReference type="Rhea" id="RHEA-COMP:17339"/>
        <dbReference type="Rhea" id="RHEA-COMP:17340"/>
        <dbReference type="ChEBI" id="CHEBI:33019"/>
        <dbReference type="ChEBI" id="CHEBI:61560"/>
        <dbReference type="ChEBI" id="CHEBI:173112"/>
        <dbReference type="EC" id="2.7.7.7"/>
    </reaction>
</comment>
<dbReference type="GO" id="GO:0042276">
    <property type="term" value="P:error-prone translesion synthesis"/>
    <property type="evidence" value="ECO:0007669"/>
    <property type="project" value="TreeGrafter"/>
</dbReference>
<dbReference type="SUPFAM" id="SSF56672">
    <property type="entry name" value="DNA/RNA polymerases"/>
    <property type="match status" value="1"/>
</dbReference>
<dbReference type="CDD" id="cd03586">
    <property type="entry name" value="PolY_Pol_IV_kappa"/>
    <property type="match status" value="1"/>
</dbReference>
<evidence type="ECO:0000256" key="16">
    <source>
        <dbReference type="HAMAP-Rule" id="MF_01113"/>
    </source>
</evidence>
<dbReference type="Gene3D" id="3.30.70.270">
    <property type="match status" value="1"/>
</dbReference>
<comment type="similarity">
    <text evidence="2 16">Belongs to the DNA polymerase type-Y family.</text>
</comment>
<protein>
    <recommendedName>
        <fullName evidence="16">DNA polymerase IV</fullName>
        <shortName evidence="16">Pol IV</shortName>
        <ecNumber evidence="16">2.7.7.7</ecNumber>
    </recommendedName>
</protein>
<dbReference type="EMBL" id="CP120678">
    <property type="protein sequence ID" value="WIW70465.1"/>
    <property type="molecule type" value="Genomic_DNA"/>
</dbReference>
<dbReference type="Gene3D" id="3.30.1490.100">
    <property type="entry name" value="DNA polymerase, Y-family, little finger domain"/>
    <property type="match status" value="1"/>
</dbReference>
<feature type="domain" description="UmuC" evidence="17">
    <location>
        <begin position="5"/>
        <end position="185"/>
    </location>
</feature>
<dbReference type="GO" id="GO:0000287">
    <property type="term" value="F:magnesium ion binding"/>
    <property type="evidence" value="ECO:0007669"/>
    <property type="project" value="UniProtKB-UniRule"/>
</dbReference>
<dbReference type="PANTHER" id="PTHR11076:SF33">
    <property type="entry name" value="DNA POLYMERASE KAPPA"/>
    <property type="match status" value="1"/>
</dbReference>
<dbReference type="Pfam" id="PF00817">
    <property type="entry name" value="IMS"/>
    <property type="match status" value="1"/>
</dbReference>
<evidence type="ECO:0000256" key="3">
    <source>
        <dbReference type="ARBA" id="ARBA00011245"/>
    </source>
</evidence>
<keyword evidence="4 16" id="KW-0515">Mutator protein</keyword>
<evidence type="ECO:0000256" key="13">
    <source>
        <dbReference type="ARBA" id="ARBA00023125"/>
    </source>
</evidence>
<dbReference type="GO" id="GO:0009432">
    <property type="term" value="P:SOS response"/>
    <property type="evidence" value="ECO:0007669"/>
    <property type="project" value="TreeGrafter"/>
</dbReference>
<evidence type="ECO:0000256" key="10">
    <source>
        <dbReference type="ARBA" id="ARBA00022763"/>
    </source>
</evidence>
<evidence type="ECO:0000256" key="11">
    <source>
        <dbReference type="ARBA" id="ARBA00022842"/>
    </source>
</evidence>
<comment type="cofactor">
    <cofactor evidence="16">
        <name>Mg(2+)</name>
        <dbReference type="ChEBI" id="CHEBI:18420"/>
    </cofactor>
    <text evidence="16">Binds 2 magnesium ions per subunit.</text>
</comment>
<dbReference type="EC" id="2.7.7.7" evidence="16"/>
<dbReference type="InterPro" id="IPR036775">
    <property type="entry name" value="DNA_pol_Y-fam_lit_finger_sf"/>
</dbReference>
<keyword evidence="13 16" id="KW-0238">DNA-binding</keyword>
<dbReference type="InterPro" id="IPR043128">
    <property type="entry name" value="Rev_trsase/Diguanyl_cyclase"/>
</dbReference>
<proteinExistence type="inferred from homology"/>
<comment type="subcellular location">
    <subcellularLocation>
        <location evidence="1 16">Cytoplasm</location>
    </subcellularLocation>
</comment>
<dbReference type="NCBIfam" id="NF002882">
    <property type="entry name" value="PRK03348.1"/>
    <property type="match status" value="1"/>
</dbReference>
<dbReference type="HAMAP" id="MF_01113">
    <property type="entry name" value="DNApol_IV"/>
    <property type="match status" value="1"/>
</dbReference>